<protein>
    <recommendedName>
        <fullName evidence="2">Clr5 domain-containing protein</fullName>
    </recommendedName>
</protein>
<dbReference type="Proteomes" id="UP001140502">
    <property type="component" value="Unassembled WGS sequence"/>
</dbReference>
<evidence type="ECO:0000259" key="2">
    <source>
        <dbReference type="Pfam" id="PF14420"/>
    </source>
</evidence>
<name>A0A9W8WBB9_9HYPO</name>
<accession>A0A9W8WBB9</accession>
<dbReference type="OrthoDB" id="5308957at2759"/>
<sequence length="495" mass="55673">MAIMEDIYDFQASVRMYKDRFKSWGMSKYLRKGDAEDIARQLKERKNRHSEVLLSGKRTSTARVQRSLARHGESLPKPVNVLVQSPPATGVDSPMATGTTEKRAHRDLFLKIDIKNPFDVQSFRADGRGLSMDELLALKAKSAKQISDDQVDEAILSLRTALTGMRDLCKPTHPAVVETAWCLADACALGGGINGGYEVINWISSGYSQDLSLWHPQTLTHYLRVVEKLQAWGRSHDAKSLGFRLFTAIRDSVPSTKIVSVLQSSEPDIELDSVADDVEFQHVFDARSDMDQVDQQIKLANIWSVARLPGMQSVMQKLVSRFASLPSNLRGREIEARCIGIRVLVYEESHESAKSECKLARDSLAKLILDSNPPPFFDLIKLSKELLNIHFLAGDTPGSQTVQKWTSKSLEDRILKPFQGTGGKSNASALIGYFIDIGLDYQRRSKEKEAQTWFERAYGLSVKMLGSYDLTSQRLERAVKERYYDETGLFNSFIR</sequence>
<reference evidence="3" key="1">
    <citation type="submission" date="2022-10" db="EMBL/GenBank/DDBJ databases">
        <title>Tapping the CABI collections for fungal endophytes: first genome assemblies for Collariella, Neodidymelliopsis, Ascochyta clinopodiicola, Didymella pomorum, Didymosphaeria variabile, Neocosmospora piperis and Neocucurbitaria cava.</title>
        <authorList>
            <person name="Hill R."/>
        </authorList>
    </citation>
    <scope>NUCLEOTIDE SEQUENCE</scope>
    <source>
        <strain evidence="3">IMI 366586</strain>
    </source>
</reference>
<evidence type="ECO:0000313" key="3">
    <source>
        <dbReference type="EMBL" id="KAJ4318725.1"/>
    </source>
</evidence>
<dbReference type="EMBL" id="JAPEUR010000136">
    <property type="protein sequence ID" value="KAJ4318725.1"/>
    <property type="molecule type" value="Genomic_DNA"/>
</dbReference>
<dbReference type="PANTHER" id="PTHR38788">
    <property type="entry name" value="CLR5 DOMAIN-CONTAINING PROTEIN"/>
    <property type="match status" value="1"/>
</dbReference>
<evidence type="ECO:0000256" key="1">
    <source>
        <dbReference type="SAM" id="MobiDB-lite"/>
    </source>
</evidence>
<comment type="caution">
    <text evidence="3">The sequence shown here is derived from an EMBL/GenBank/DDBJ whole genome shotgun (WGS) entry which is preliminary data.</text>
</comment>
<organism evidence="3 4">
    <name type="scientific">Fusarium piperis</name>
    <dbReference type="NCBI Taxonomy" id="1435070"/>
    <lineage>
        <taxon>Eukaryota</taxon>
        <taxon>Fungi</taxon>
        <taxon>Dikarya</taxon>
        <taxon>Ascomycota</taxon>
        <taxon>Pezizomycotina</taxon>
        <taxon>Sordariomycetes</taxon>
        <taxon>Hypocreomycetidae</taxon>
        <taxon>Hypocreales</taxon>
        <taxon>Nectriaceae</taxon>
        <taxon>Fusarium</taxon>
        <taxon>Fusarium solani species complex</taxon>
    </lineage>
</organism>
<dbReference type="AlphaFoldDB" id="A0A9W8WBB9"/>
<evidence type="ECO:0000313" key="4">
    <source>
        <dbReference type="Proteomes" id="UP001140502"/>
    </source>
</evidence>
<feature type="region of interest" description="Disordered" evidence="1">
    <location>
        <begin position="78"/>
        <end position="98"/>
    </location>
</feature>
<keyword evidence="4" id="KW-1185">Reference proteome</keyword>
<feature type="domain" description="Clr5" evidence="2">
    <location>
        <begin position="1"/>
        <end position="28"/>
    </location>
</feature>
<dbReference type="PANTHER" id="PTHR38788:SF3">
    <property type="entry name" value="CLR5 DOMAIN-CONTAINING PROTEIN"/>
    <property type="match status" value="1"/>
</dbReference>
<proteinExistence type="predicted"/>
<dbReference type="Pfam" id="PF14420">
    <property type="entry name" value="Clr5"/>
    <property type="match status" value="1"/>
</dbReference>
<gene>
    <name evidence="3" type="ORF">N0V84_006718</name>
</gene>
<dbReference type="InterPro" id="IPR025676">
    <property type="entry name" value="Clr5_dom"/>
</dbReference>